<dbReference type="InterPro" id="IPR002701">
    <property type="entry name" value="CM_II_prokaryot"/>
</dbReference>
<dbReference type="Gene3D" id="1.10.590.10">
    <property type="entry name" value="Chorismate mutase, AroQ class superfamily, eukaryotic"/>
    <property type="match status" value="1"/>
</dbReference>
<evidence type="ECO:0000256" key="3">
    <source>
        <dbReference type="ARBA" id="ARBA00004817"/>
    </source>
</evidence>
<evidence type="ECO:0000256" key="4">
    <source>
        <dbReference type="ARBA" id="ARBA00012404"/>
    </source>
</evidence>
<evidence type="ECO:0000256" key="8">
    <source>
        <dbReference type="ARBA" id="ARBA00023235"/>
    </source>
</evidence>
<keyword evidence="7" id="KW-0057">Aromatic amino acid biosynthesis</keyword>
<dbReference type="InterPro" id="IPR044730">
    <property type="entry name" value="RNase_H-like_dom_plant"/>
</dbReference>
<comment type="pathway">
    <text evidence="3">Metabolic intermediate biosynthesis; prephenate biosynthesis; prephenate from chorismate: step 1/1.</text>
</comment>
<dbReference type="NCBIfam" id="TIGR01802">
    <property type="entry name" value="CM_pl-yst"/>
    <property type="match status" value="1"/>
</dbReference>
<keyword evidence="12" id="KW-1185">Reference proteome</keyword>
<comment type="subcellular location">
    <subcellularLocation>
        <location evidence="2">Cytoplasm</location>
    </subcellularLocation>
</comment>
<dbReference type="PANTHER" id="PTHR21145:SF12">
    <property type="entry name" value="CHORISMATE MUTASE"/>
    <property type="match status" value="1"/>
</dbReference>
<dbReference type="InterPro" id="IPR036263">
    <property type="entry name" value="Chorismate_II_sf"/>
</dbReference>
<protein>
    <recommendedName>
        <fullName evidence="4">chorismate mutase</fullName>
        <ecNumber evidence="4">5.4.99.5</ecNumber>
    </recommendedName>
</protein>
<dbReference type="EC" id="5.4.99.5" evidence="4"/>
<evidence type="ECO:0000259" key="9">
    <source>
        <dbReference type="Pfam" id="PF01817"/>
    </source>
</evidence>
<dbReference type="Pfam" id="PF13456">
    <property type="entry name" value="RVT_3"/>
    <property type="match status" value="1"/>
</dbReference>
<evidence type="ECO:0000256" key="5">
    <source>
        <dbReference type="ARBA" id="ARBA00022490"/>
    </source>
</evidence>
<dbReference type="PROSITE" id="PS51169">
    <property type="entry name" value="CHORISMATE_MUT_3"/>
    <property type="match status" value="1"/>
</dbReference>
<keyword evidence="8" id="KW-0413">Isomerase</keyword>
<gene>
    <name evidence="11" type="ORF">V6N11_007759</name>
</gene>
<dbReference type="InterPro" id="IPR008238">
    <property type="entry name" value="Chorismate_mutase_AroQ_euk"/>
</dbReference>
<reference evidence="11 12" key="1">
    <citation type="journal article" date="2024" name="G3 (Bethesda)">
        <title>Genome assembly of Hibiscus sabdariffa L. provides insights into metabolisms of medicinal natural products.</title>
        <authorList>
            <person name="Kim T."/>
        </authorList>
    </citation>
    <scope>NUCLEOTIDE SEQUENCE [LARGE SCALE GENOMIC DNA]</scope>
    <source>
        <strain evidence="11">TK-2024</strain>
        <tissue evidence="11">Old leaves</tissue>
    </source>
</reference>
<accession>A0ABR2NJB9</accession>
<dbReference type="InterPro" id="IPR002156">
    <property type="entry name" value="RNaseH_domain"/>
</dbReference>
<keyword evidence="5" id="KW-0963">Cytoplasm</keyword>
<evidence type="ECO:0000259" key="10">
    <source>
        <dbReference type="Pfam" id="PF13456"/>
    </source>
</evidence>
<dbReference type="EMBL" id="JBBPBN010000136">
    <property type="protein sequence ID" value="KAK8976271.1"/>
    <property type="molecule type" value="Genomic_DNA"/>
</dbReference>
<dbReference type="SUPFAM" id="SSF48600">
    <property type="entry name" value="Chorismate mutase II"/>
    <property type="match status" value="1"/>
</dbReference>
<keyword evidence="6" id="KW-0028">Amino-acid biosynthesis</keyword>
<sequence>MTRFSTPKRDWCMDHSYKLVDTWLEGPSYTPRSGRAIPFMTLNCTSLDKVNIRSILIAELWAIYYALRITWEKEFRCIELESDCMDVVQSVLGVLEIDIGHAMVDRLKNLTDQEWNLQTKKVVALLICQRTSVREHKMAATAESSDNVNDGLTLQMVRDSLIRQEDTIVFSLIERARFPLNSPAYDPSYGSTSSPGFCGSLVEFFVKKTEAVQATAGRYENPEEHPFFPDNLPPSLVPHFKYPEVLHPAAMSININKVIWDMYFNKLLPLFVAPGDDGNYASTAARDLECLQALSRRIHYGKLVAEVKFRNEQKDYEPPIRAQDRDTLASLLTFVDVEEAVKKRVAKKAMTFGQEVKLGDDGDKGKYKVDPAVVSGLYGDWVIPLTKEVEIEYLLRRLD</sequence>
<evidence type="ECO:0000256" key="1">
    <source>
        <dbReference type="ARBA" id="ARBA00000824"/>
    </source>
</evidence>
<evidence type="ECO:0000256" key="6">
    <source>
        <dbReference type="ARBA" id="ARBA00022605"/>
    </source>
</evidence>
<evidence type="ECO:0000256" key="7">
    <source>
        <dbReference type="ARBA" id="ARBA00023141"/>
    </source>
</evidence>
<name>A0ABR2NJB9_9ROSI</name>
<comment type="catalytic activity">
    <reaction evidence="1">
        <text>chorismate = prephenate</text>
        <dbReference type="Rhea" id="RHEA:13897"/>
        <dbReference type="ChEBI" id="CHEBI:29748"/>
        <dbReference type="ChEBI" id="CHEBI:29934"/>
        <dbReference type="EC" id="5.4.99.5"/>
    </reaction>
</comment>
<evidence type="ECO:0000313" key="12">
    <source>
        <dbReference type="Proteomes" id="UP001396334"/>
    </source>
</evidence>
<evidence type="ECO:0000256" key="2">
    <source>
        <dbReference type="ARBA" id="ARBA00004496"/>
    </source>
</evidence>
<dbReference type="CDD" id="cd06222">
    <property type="entry name" value="RNase_H_like"/>
    <property type="match status" value="1"/>
</dbReference>
<evidence type="ECO:0000313" key="11">
    <source>
        <dbReference type="EMBL" id="KAK8976271.1"/>
    </source>
</evidence>
<feature type="domain" description="RNase H type-1" evidence="10">
    <location>
        <begin position="51"/>
        <end position="117"/>
    </location>
</feature>
<dbReference type="Pfam" id="PF01817">
    <property type="entry name" value="CM_2"/>
    <property type="match status" value="1"/>
</dbReference>
<organism evidence="11 12">
    <name type="scientific">Hibiscus sabdariffa</name>
    <name type="common">roselle</name>
    <dbReference type="NCBI Taxonomy" id="183260"/>
    <lineage>
        <taxon>Eukaryota</taxon>
        <taxon>Viridiplantae</taxon>
        <taxon>Streptophyta</taxon>
        <taxon>Embryophyta</taxon>
        <taxon>Tracheophyta</taxon>
        <taxon>Spermatophyta</taxon>
        <taxon>Magnoliopsida</taxon>
        <taxon>eudicotyledons</taxon>
        <taxon>Gunneridae</taxon>
        <taxon>Pentapetalae</taxon>
        <taxon>rosids</taxon>
        <taxon>malvids</taxon>
        <taxon>Malvales</taxon>
        <taxon>Malvaceae</taxon>
        <taxon>Malvoideae</taxon>
        <taxon>Hibiscus</taxon>
    </lineage>
</organism>
<dbReference type="Proteomes" id="UP001396334">
    <property type="component" value="Unassembled WGS sequence"/>
</dbReference>
<dbReference type="InterPro" id="IPR037039">
    <property type="entry name" value="CM_AroQ_sf_eucaryotic"/>
</dbReference>
<proteinExistence type="predicted"/>
<comment type="caution">
    <text evidence="11">The sequence shown here is derived from an EMBL/GenBank/DDBJ whole genome shotgun (WGS) entry which is preliminary data.</text>
</comment>
<dbReference type="PANTHER" id="PTHR21145">
    <property type="entry name" value="CHORISMATE MUTASE"/>
    <property type="match status" value="1"/>
</dbReference>
<feature type="domain" description="Chorismate mutase" evidence="9">
    <location>
        <begin position="280"/>
        <end position="390"/>
    </location>
</feature>